<dbReference type="NCBIfam" id="TIGR01460">
    <property type="entry name" value="HAD-SF-IIA"/>
    <property type="match status" value="1"/>
</dbReference>
<dbReference type="InterPro" id="IPR023214">
    <property type="entry name" value="HAD_sf"/>
</dbReference>
<dbReference type="EC" id="3.1.3.-" evidence="6"/>
<keyword evidence="4 7" id="KW-0378">Hydrolase</keyword>
<dbReference type="PIRSF" id="PIRSF000915">
    <property type="entry name" value="PGP-type_phosphatase"/>
    <property type="match status" value="1"/>
</dbReference>
<dbReference type="InterPro" id="IPR006354">
    <property type="entry name" value="HAD-SF_hydro_IIA_hyp1"/>
</dbReference>
<comment type="cofactor">
    <cofactor evidence="1 6">
        <name>Mg(2+)</name>
        <dbReference type="ChEBI" id="CHEBI:18420"/>
    </cofactor>
</comment>
<accession>A0ABS2P9C4</accession>
<dbReference type="InterPro" id="IPR036412">
    <property type="entry name" value="HAD-like_sf"/>
</dbReference>
<dbReference type="InterPro" id="IPR006357">
    <property type="entry name" value="HAD-SF_hydro_IIA"/>
</dbReference>
<evidence type="ECO:0000256" key="6">
    <source>
        <dbReference type="PIRNR" id="PIRNR000915"/>
    </source>
</evidence>
<dbReference type="PANTHER" id="PTHR19288:SF46">
    <property type="entry name" value="HALOACID DEHALOGENASE-LIKE HYDROLASE DOMAIN-CONTAINING PROTEIN 2"/>
    <property type="match status" value="1"/>
</dbReference>
<organism evidence="7 8">
    <name type="scientific">Geomicrobium sediminis</name>
    <dbReference type="NCBI Taxonomy" id="1347788"/>
    <lineage>
        <taxon>Bacteria</taxon>
        <taxon>Bacillati</taxon>
        <taxon>Bacillota</taxon>
        <taxon>Bacilli</taxon>
        <taxon>Bacillales</taxon>
        <taxon>Geomicrobium</taxon>
    </lineage>
</organism>
<dbReference type="PANTHER" id="PTHR19288">
    <property type="entry name" value="4-NITROPHENYLPHOSPHATASE-RELATED"/>
    <property type="match status" value="1"/>
</dbReference>
<evidence type="ECO:0000256" key="4">
    <source>
        <dbReference type="ARBA" id="ARBA00022801"/>
    </source>
</evidence>
<evidence type="ECO:0000313" key="8">
    <source>
        <dbReference type="Proteomes" id="UP000741863"/>
    </source>
</evidence>
<dbReference type="RefSeq" id="WP_204696001.1">
    <property type="nucleotide sequence ID" value="NZ_JAFBEC010000002.1"/>
</dbReference>
<name>A0ABS2P9C4_9BACL</name>
<dbReference type="SUPFAM" id="SSF56784">
    <property type="entry name" value="HAD-like"/>
    <property type="match status" value="1"/>
</dbReference>
<comment type="caution">
    <text evidence="7">The sequence shown here is derived from an EMBL/GenBank/DDBJ whole genome shotgun (WGS) entry which is preliminary data.</text>
</comment>
<evidence type="ECO:0000313" key="7">
    <source>
        <dbReference type="EMBL" id="MBM7632000.1"/>
    </source>
</evidence>
<evidence type="ECO:0000256" key="3">
    <source>
        <dbReference type="ARBA" id="ARBA00022723"/>
    </source>
</evidence>
<dbReference type="Proteomes" id="UP000741863">
    <property type="component" value="Unassembled WGS sequence"/>
</dbReference>
<reference evidence="7 8" key="1">
    <citation type="submission" date="2021-01" db="EMBL/GenBank/DDBJ databases">
        <title>Genomic Encyclopedia of Type Strains, Phase IV (KMG-IV): sequencing the most valuable type-strain genomes for metagenomic binning, comparative biology and taxonomic classification.</title>
        <authorList>
            <person name="Goeker M."/>
        </authorList>
    </citation>
    <scope>NUCLEOTIDE SEQUENCE [LARGE SCALE GENOMIC DNA]</scope>
    <source>
        <strain evidence="7 8">DSM 25540</strain>
    </source>
</reference>
<proteinExistence type="inferred from homology"/>
<dbReference type="Gene3D" id="3.40.50.1000">
    <property type="entry name" value="HAD superfamily/HAD-like"/>
    <property type="match status" value="2"/>
</dbReference>
<dbReference type="Pfam" id="PF13344">
    <property type="entry name" value="Hydrolase_6"/>
    <property type="match status" value="1"/>
</dbReference>
<gene>
    <name evidence="7" type="ORF">JOD17_001092</name>
</gene>
<keyword evidence="5 6" id="KW-0460">Magnesium</keyword>
<comment type="function">
    <text evidence="6">Catalyzes the dephosphorylation of 2-6 carbon acid sugars in vitro.</text>
</comment>
<protein>
    <recommendedName>
        <fullName evidence="6">Acid sugar phosphatase</fullName>
        <ecNumber evidence="6">3.1.3.-</ecNumber>
    </recommendedName>
</protein>
<dbReference type="CDD" id="cd07530">
    <property type="entry name" value="HAD_Pase_UmpH-like"/>
    <property type="match status" value="1"/>
</dbReference>
<evidence type="ECO:0000256" key="1">
    <source>
        <dbReference type="ARBA" id="ARBA00001946"/>
    </source>
</evidence>
<keyword evidence="8" id="KW-1185">Reference proteome</keyword>
<dbReference type="NCBIfam" id="TIGR01457">
    <property type="entry name" value="HAD-SF-IIA-hyp2"/>
    <property type="match status" value="1"/>
</dbReference>
<dbReference type="EMBL" id="JAFBEC010000002">
    <property type="protein sequence ID" value="MBM7632000.1"/>
    <property type="molecule type" value="Genomic_DNA"/>
</dbReference>
<keyword evidence="3 6" id="KW-0479">Metal-binding</keyword>
<dbReference type="Pfam" id="PF13242">
    <property type="entry name" value="Hydrolase_like"/>
    <property type="match status" value="1"/>
</dbReference>
<dbReference type="GO" id="GO:0016787">
    <property type="term" value="F:hydrolase activity"/>
    <property type="evidence" value="ECO:0007669"/>
    <property type="project" value="UniProtKB-KW"/>
</dbReference>
<sequence length="256" mass="28076">MHVLDYDGYLLDLDGTVYRGNEVIPEAVIFVNWLIKEQKKFLFVTNNSSKTPEQAVDRLNSMSIPAKREHIFTSALMVAHHVQQMTDRPKSAYIIGSTGLKVALEEVGLIEQDVDPDVVIVGIDRTFTYDKLEKASLAIQKGAKFIATNGDKMIPTERGFVPGNGSIIAAIEVASGKEALVMGKPNPMFIKQAAEIISTPHQKTIMIGDNYDTDISAGIAAGVDTLHVDTGVTRNTVVKKKAIQPTFSIRTFKDIM</sequence>
<evidence type="ECO:0000256" key="5">
    <source>
        <dbReference type="ARBA" id="ARBA00022842"/>
    </source>
</evidence>
<evidence type="ECO:0000256" key="2">
    <source>
        <dbReference type="ARBA" id="ARBA00006696"/>
    </source>
</evidence>
<comment type="similarity">
    <text evidence="2 6">Belongs to the HAD-like hydrolase superfamily. NagD family.</text>
</comment>